<dbReference type="CDD" id="cd09917">
    <property type="entry name" value="F-box_SF"/>
    <property type="match status" value="1"/>
</dbReference>
<dbReference type="GO" id="GO:0019901">
    <property type="term" value="F:protein kinase binding"/>
    <property type="evidence" value="ECO:0007669"/>
    <property type="project" value="InterPro"/>
</dbReference>
<evidence type="ECO:0000313" key="2">
    <source>
        <dbReference type="EMBL" id="CAD7275038.1"/>
    </source>
</evidence>
<feature type="domain" description="F-box" evidence="1">
    <location>
        <begin position="263"/>
        <end position="293"/>
    </location>
</feature>
<evidence type="ECO:0000313" key="3">
    <source>
        <dbReference type="Proteomes" id="UP000678499"/>
    </source>
</evidence>
<dbReference type="EMBL" id="OA882383">
    <property type="protein sequence ID" value="CAD7275038.1"/>
    <property type="molecule type" value="Genomic_DNA"/>
</dbReference>
<organism evidence="2">
    <name type="scientific">Notodromas monacha</name>
    <dbReference type="NCBI Taxonomy" id="399045"/>
    <lineage>
        <taxon>Eukaryota</taxon>
        <taxon>Metazoa</taxon>
        <taxon>Ecdysozoa</taxon>
        <taxon>Arthropoda</taxon>
        <taxon>Crustacea</taxon>
        <taxon>Oligostraca</taxon>
        <taxon>Ostracoda</taxon>
        <taxon>Podocopa</taxon>
        <taxon>Podocopida</taxon>
        <taxon>Cypridocopina</taxon>
        <taxon>Cypridoidea</taxon>
        <taxon>Cyprididae</taxon>
        <taxon>Notodromas</taxon>
    </lineage>
</organism>
<keyword evidence="3" id="KW-1185">Reference proteome</keyword>
<dbReference type="InterPro" id="IPR036047">
    <property type="entry name" value="F-box-like_dom_sf"/>
</dbReference>
<dbReference type="GO" id="GO:1903599">
    <property type="term" value="P:positive regulation of autophagy of mitochondrion"/>
    <property type="evidence" value="ECO:0007669"/>
    <property type="project" value="TreeGrafter"/>
</dbReference>
<reference evidence="2" key="1">
    <citation type="submission" date="2020-11" db="EMBL/GenBank/DDBJ databases">
        <authorList>
            <person name="Tran Van P."/>
        </authorList>
    </citation>
    <scope>NUCLEOTIDE SEQUENCE</scope>
</reference>
<evidence type="ECO:0000259" key="1">
    <source>
        <dbReference type="Pfam" id="PF00646"/>
    </source>
</evidence>
<protein>
    <recommendedName>
        <fullName evidence="1">F-box domain-containing protein</fullName>
    </recommendedName>
</protein>
<dbReference type="Pfam" id="PF00646">
    <property type="entry name" value="F-box"/>
    <property type="match status" value="1"/>
</dbReference>
<dbReference type="EMBL" id="CAJPEX010000346">
    <property type="protein sequence ID" value="CAG0915190.1"/>
    <property type="molecule type" value="Genomic_DNA"/>
</dbReference>
<proteinExistence type="predicted"/>
<dbReference type="PANTHER" id="PTHR15537:SF2">
    <property type="entry name" value="F-BOX ONLY PROTEIN 7"/>
    <property type="match status" value="1"/>
</dbReference>
<accession>A0A7R9GAC5</accession>
<dbReference type="AlphaFoldDB" id="A0A7R9GAC5"/>
<dbReference type="SUPFAM" id="SSF81383">
    <property type="entry name" value="F-box domain"/>
    <property type="match status" value="1"/>
</dbReference>
<dbReference type="Gene3D" id="3.40.1000.30">
    <property type="match status" value="1"/>
</dbReference>
<dbReference type="InterPro" id="IPR001810">
    <property type="entry name" value="F-box_dom"/>
</dbReference>
<dbReference type="OrthoDB" id="101791at2759"/>
<dbReference type="PANTHER" id="PTHR15537">
    <property type="entry name" value="F-BOX ONLY PROTEIN 7"/>
    <property type="match status" value="1"/>
</dbReference>
<gene>
    <name evidence="2" type="ORF">NMOB1V02_LOCUS2845</name>
</gene>
<sequence>MKLRVRFGSGRRVAVVDVPGSEPTVRDAIVATNTALHKLGYEGSNIHLSLDGRTLLSEDETLRSVGIVAGDLVRVLTPVPIKVTCLREELRRPGSISNGEIPQSLRNFITSTTFGNVAEPLIALLNFWMLELGFRPRDSPDLENPKCFDRFPLREPLDPLPPPEGVSRWKRSSGLYVLKYRHVLRPESKTELLVSLMLPKLVVQGFTEALKDCGPFDAVIDTKLYSANDWKHVKCLEQTFKDRLGTPLLAANQSAAGVIPTGLLGLPNEIVEHVMHFCDSASRGRLASVCERFWHVDSKLRQGKPGSQPHNDKSRVVASLFL</sequence>
<dbReference type="Proteomes" id="UP000678499">
    <property type="component" value="Unassembled WGS sequence"/>
</dbReference>
<name>A0A7R9GAC5_9CRUS</name>
<dbReference type="InterPro" id="IPR047118">
    <property type="entry name" value="Fbxo7"/>
</dbReference>